<organism evidence="17">
    <name type="scientific">Enterobius vermicularis</name>
    <name type="common">Human pinworm</name>
    <dbReference type="NCBI Taxonomy" id="51028"/>
    <lineage>
        <taxon>Eukaryota</taxon>
        <taxon>Metazoa</taxon>
        <taxon>Ecdysozoa</taxon>
        <taxon>Nematoda</taxon>
        <taxon>Chromadorea</taxon>
        <taxon>Rhabditida</taxon>
        <taxon>Spirurina</taxon>
        <taxon>Oxyuridomorpha</taxon>
        <taxon>Oxyuroidea</taxon>
        <taxon>Oxyuridae</taxon>
        <taxon>Enterobius</taxon>
    </lineage>
</organism>
<reference evidence="15 16" key="2">
    <citation type="submission" date="2018-10" db="EMBL/GenBank/DDBJ databases">
        <authorList>
            <consortium name="Pathogen Informatics"/>
        </authorList>
    </citation>
    <scope>NUCLEOTIDE SEQUENCE [LARGE SCALE GENOMIC DNA]</scope>
</reference>
<keyword evidence="6" id="KW-0863">Zinc-finger</keyword>
<dbReference type="InterPro" id="IPR003604">
    <property type="entry name" value="Matrin/U1-like-C_Znf_C2H2"/>
</dbReference>
<evidence type="ECO:0000256" key="8">
    <source>
        <dbReference type="ARBA" id="ARBA00023242"/>
    </source>
</evidence>
<evidence type="ECO:0000256" key="3">
    <source>
        <dbReference type="ARBA" id="ARBA00022490"/>
    </source>
</evidence>
<dbReference type="EMBL" id="UXUI01009884">
    <property type="protein sequence ID" value="VDD94453.1"/>
    <property type="molecule type" value="Genomic_DNA"/>
</dbReference>
<dbReference type="InterPro" id="IPR013087">
    <property type="entry name" value="Znf_C2H2_type"/>
</dbReference>
<evidence type="ECO:0000313" key="16">
    <source>
        <dbReference type="Proteomes" id="UP000274131"/>
    </source>
</evidence>
<sequence>MPKRKRTSNKTRKRRGKDLDEIHEDLRPEKVAKLMNQEIDLDLPGNGQFYCIECSRYFIDEGAVNKHKSSKGHRQRVKALQEPPYTQKEAELAGGIGVG</sequence>
<evidence type="ECO:0000256" key="2">
    <source>
        <dbReference type="ARBA" id="ARBA00004496"/>
    </source>
</evidence>
<keyword evidence="7" id="KW-0862">Zinc</keyword>
<dbReference type="AlphaFoldDB" id="A0A0N4VGA9"/>
<feature type="region of interest" description="Disordered" evidence="13">
    <location>
        <begin position="1"/>
        <end position="22"/>
    </location>
</feature>
<proteinExistence type="inferred from homology"/>
<evidence type="ECO:0000256" key="9">
    <source>
        <dbReference type="ARBA" id="ARBA00038064"/>
    </source>
</evidence>
<dbReference type="InterPro" id="IPR022755">
    <property type="entry name" value="Znf_C2H2_jaz"/>
</dbReference>
<accession>A0A0N4VGA9</accession>
<evidence type="ECO:0000256" key="4">
    <source>
        <dbReference type="ARBA" id="ARBA00022517"/>
    </source>
</evidence>
<evidence type="ECO:0000313" key="17">
    <source>
        <dbReference type="WBParaSite" id="EVEC_0000980701-mRNA-1"/>
    </source>
</evidence>
<dbReference type="SMART" id="SM00451">
    <property type="entry name" value="ZnF_U1"/>
    <property type="match status" value="1"/>
</dbReference>
<evidence type="ECO:0000313" key="15">
    <source>
        <dbReference type="EMBL" id="VDD94453.1"/>
    </source>
</evidence>
<dbReference type="FunFam" id="3.30.160.60:FF:000299">
    <property type="entry name" value="Zinc finger protein 593"/>
    <property type="match status" value="1"/>
</dbReference>
<evidence type="ECO:0000256" key="10">
    <source>
        <dbReference type="ARBA" id="ARBA00057732"/>
    </source>
</evidence>
<evidence type="ECO:0000256" key="5">
    <source>
        <dbReference type="ARBA" id="ARBA00022723"/>
    </source>
</evidence>
<dbReference type="GO" id="GO:0043021">
    <property type="term" value="F:ribonucleoprotein complex binding"/>
    <property type="evidence" value="ECO:0007669"/>
    <property type="project" value="UniProtKB-ARBA"/>
</dbReference>
<dbReference type="Gene3D" id="3.30.160.60">
    <property type="entry name" value="Classic Zinc Finger"/>
    <property type="match status" value="1"/>
</dbReference>
<feature type="compositionally biased region" description="Basic residues" evidence="13">
    <location>
        <begin position="1"/>
        <end position="16"/>
    </location>
</feature>
<keyword evidence="8" id="KW-0539">Nucleus</keyword>
<dbReference type="GO" id="GO:0042254">
    <property type="term" value="P:ribosome biogenesis"/>
    <property type="evidence" value="ECO:0007669"/>
    <property type="project" value="UniProtKB-KW"/>
</dbReference>
<keyword evidence="4" id="KW-0690">Ribosome biogenesis</keyword>
<evidence type="ECO:0000256" key="13">
    <source>
        <dbReference type="SAM" id="MobiDB-lite"/>
    </source>
</evidence>
<evidence type="ECO:0000256" key="11">
    <source>
        <dbReference type="ARBA" id="ARBA00065398"/>
    </source>
</evidence>
<keyword evidence="16" id="KW-1185">Reference proteome</keyword>
<evidence type="ECO:0000256" key="7">
    <source>
        <dbReference type="ARBA" id="ARBA00022833"/>
    </source>
</evidence>
<comment type="subunit">
    <text evidence="11">Associates with pre-60S ribosomal particles; released from the pre-60S particle very early in the cytoplasm.</text>
</comment>
<name>A0A0N4VGA9_ENTVE</name>
<dbReference type="GO" id="GO:0005634">
    <property type="term" value="C:nucleus"/>
    <property type="evidence" value="ECO:0007669"/>
    <property type="project" value="UniProtKB-SubCell"/>
</dbReference>
<dbReference type="GO" id="GO:0005737">
    <property type="term" value="C:cytoplasm"/>
    <property type="evidence" value="ECO:0007669"/>
    <property type="project" value="UniProtKB-SubCell"/>
</dbReference>
<evidence type="ECO:0000256" key="6">
    <source>
        <dbReference type="ARBA" id="ARBA00022771"/>
    </source>
</evidence>
<dbReference type="PANTHER" id="PTHR46095:SF1">
    <property type="entry name" value="ZINC FINGER PROTEIN 593"/>
    <property type="match status" value="1"/>
</dbReference>
<feature type="domain" description="C2H2-type" evidence="14">
    <location>
        <begin position="51"/>
        <end position="73"/>
    </location>
</feature>
<dbReference type="GO" id="GO:0008270">
    <property type="term" value="F:zinc ion binding"/>
    <property type="evidence" value="ECO:0007669"/>
    <property type="project" value="UniProtKB-KW"/>
</dbReference>
<dbReference type="PROSITE" id="PS00028">
    <property type="entry name" value="ZINC_FINGER_C2H2_1"/>
    <property type="match status" value="1"/>
</dbReference>
<dbReference type="GO" id="GO:0003676">
    <property type="term" value="F:nucleic acid binding"/>
    <property type="evidence" value="ECO:0007669"/>
    <property type="project" value="InterPro"/>
</dbReference>
<gene>
    <name evidence="15" type="ORF">EVEC_LOCUS9204</name>
</gene>
<dbReference type="WBParaSite" id="EVEC_0000980701-mRNA-1">
    <property type="protein sequence ID" value="EVEC_0000980701-mRNA-1"/>
    <property type="gene ID" value="EVEC_0000980701"/>
</dbReference>
<dbReference type="Pfam" id="PF12171">
    <property type="entry name" value="zf-C2H2_jaz"/>
    <property type="match status" value="1"/>
</dbReference>
<evidence type="ECO:0000256" key="1">
    <source>
        <dbReference type="ARBA" id="ARBA00004123"/>
    </source>
</evidence>
<dbReference type="SUPFAM" id="SSF57667">
    <property type="entry name" value="beta-beta-alpha zinc fingers"/>
    <property type="match status" value="1"/>
</dbReference>
<dbReference type="STRING" id="51028.A0A0N4VGA9"/>
<comment type="similarity">
    <text evidence="9">Belongs to the ZNF593/BUD20 C2H2-type zinc-finger protein family.</text>
</comment>
<reference evidence="17" key="1">
    <citation type="submission" date="2017-02" db="UniProtKB">
        <authorList>
            <consortium name="WormBaseParasite"/>
        </authorList>
    </citation>
    <scope>IDENTIFICATION</scope>
</reference>
<dbReference type="PANTHER" id="PTHR46095">
    <property type="entry name" value="ZINC FINGER PROTEIN 593"/>
    <property type="match status" value="1"/>
</dbReference>
<comment type="subcellular location">
    <subcellularLocation>
        <location evidence="2">Cytoplasm</location>
    </subcellularLocation>
    <subcellularLocation>
        <location evidence="1">Nucleus</location>
    </subcellularLocation>
</comment>
<evidence type="ECO:0000256" key="12">
    <source>
        <dbReference type="ARBA" id="ARBA00068297"/>
    </source>
</evidence>
<dbReference type="OrthoDB" id="24683at2759"/>
<evidence type="ECO:0000259" key="14">
    <source>
        <dbReference type="PROSITE" id="PS00028"/>
    </source>
</evidence>
<dbReference type="InterPro" id="IPR036236">
    <property type="entry name" value="Znf_C2H2_sf"/>
</dbReference>
<protein>
    <recommendedName>
        <fullName evidence="12">Zinc finger protein 593 homolog</fullName>
    </recommendedName>
</protein>
<dbReference type="Proteomes" id="UP000274131">
    <property type="component" value="Unassembled WGS sequence"/>
</dbReference>
<keyword evidence="3" id="KW-0963">Cytoplasm</keyword>
<comment type="function">
    <text evidence="10">Involved in pre-60S ribosomal particles maturation by promoting the nuclear export of the 60S ribosome.</text>
</comment>
<dbReference type="InterPro" id="IPR051879">
    <property type="entry name" value="C2H2-ZF_Maturation_Protein"/>
</dbReference>
<keyword evidence="5" id="KW-0479">Metal-binding</keyword>